<dbReference type="EMBL" id="JANGBO010000011">
    <property type="protein sequence ID" value="MCQ5062297.1"/>
    <property type="molecule type" value="Genomic_DNA"/>
</dbReference>
<dbReference type="Proteomes" id="UP001204814">
    <property type="component" value="Unassembled WGS sequence"/>
</dbReference>
<feature type="domain" description="Esterase Ig-like N-terminal" evidence="5">
    <location>
        <begin position="42"/>
        <end position="154"/>
    </location>
</feature>
<evidence type="ECO:0000259" key="4">
    <source>
        <dbReference type="Pfam" id="PF02230"/>
    </source>
</evidence>
<organism evidence="6 7">
    <name type="scientific">Faecalibacillus intestinalis</name>
    <dbReference type="NCBI Taxonomy" id="1982626"/>
    <lineage>
        <taxon>Bacteria</taxon>
        <taxon>Bacillati</taxon>
        <taxon>Bacillota</taxon>
        <taxon>Erysipelotrichia</taxon>
        <taxon>Erysipelotrichales</taxon>
        <taxon>Coprobacillaceae</taxon>
        <taxon>Faecalibacillus</taxon>
    </lineage>
</organism>
<dbReference type="Gene3D" id="2.60.40.2180">
    <property type="match status" value="2"/>
</dbReference>
<dbReference type="Pfam" id="PF18435">
    <property type="entry name" value="EstA_Ig_like"/>
    <property type="match status" value="2"/>
</dbReference>
<dbReference type="AlphaFoldDB" id="A0AAP2XPB4"/>
<feature type="compositionally biased region" description="Low complexity" evidence="2">
    <location>
        <begin position="857"/>
        <end position="870"/>
    </location>
</feature>
<dbReference type="InterPro" id="IPR050955">
    <property type="entry name" value="Plant_Biomass_Hydrol_Est"/>
</dbReference>
<evidence type="ECO:0000256" key="3">
    <source>
        <dbReference type="SAM" id="SignalP"/>
    </source>
</evidence>
<feature type="domain" description="Esterase Ig-like N-terminal" evidence="5">
    <location>
        <begin position="436"/>
        <end position="536"/>
    </location>
</feature>
<dbReference type="InterPro" id="IPR003140">
    <property type="entry name" value="PLipase/COase/thioEstase"/>
</dbReference>
<dbReference type="Pfam" id="PF02230">
    <property type="entry name" value="Abhydrolase_2"/>
    <property type="match status" value="1"/>
</dbReference>
<protein>
    <submittedName>
        <fullName evidence="6">Prolyl oligopeptidase family serine peptidase</fullName>
    </submittedName>
</protein>
<name>A0AAP2XPB4_9FIRM</name>
<gene>
    <name evidence="6" type="ORF">NE542_10770</name>
</gene>
<evidence type="ECO:0000256" key="2">
    <source>
        <dbReference type="SAM" id="MobiDB-lite"/>
    </source>
</evidence>
<dbReference type="PANTHER" id="PTHR43037">
    <property type="entry name" value="UNNAMED PRODUCT-RELATED"/>
    <property type="match status" value="1"/>
</dbReference>
<sequence length="904" mass="98594">MNKLGKSLSCVTSAMMILSLSTPVFAAGTGIATGTQKAYVTGDDWGCGVSKTIMTLDKTIDAKSVAATDFSVEEVVNGTTKSQRTIKAAYTSDAKGNKVTDDSNIVTVEMAISPSEGSPISWNQSAFKNSWANPYELNVSIVDGQDITSAGETIRELDVESKIDVAKDGKVCPQLDGFEINDFTDSEGGKTNYALYTPKKDSHKNALVIWNHGGGEYGTDVQIDLLANEVTAYAGEEFQSVMDGAYVLVPQRRNGEGQTTTKTVYELIQKVLKENPDIDPNRIIEGGCSAGGMFTLQLSLAYPDLFAATFPICPARSLTEEEAETIKDVPTWYTIALNDPTCPYETITKVALDSLKAVGAKEVHTSFFKDVHDTTGRFKNADGTPYQYSGHWSWIYVDNNECYDENGVNLWQWISKQSKEDTVVANGTQKAYVVGEDWGPAVTKTVIKLDKAIDADSVDANNLSVVEEKTSTNWATGEEYLAKADRKVTGAYTSDENGNQVSGSSNYLTIEMYVSPNEGSPFIYSLASGFNRWCDTYRLYVSLAKGAQLKADDEIVSELNVVADIDVAGDGKICPQLDQFDYAGKSYTTSDGTVYSYGEFTPAKDNKKNALVIWLHGAGEGGNSGVNDPSIDILGNEVTAFVGEEFQKELNNAYVVTPQCPTMWMDDGTGAYQNGDKGSCYKDSLMEFIKAYVAANDDIDPNKVIIGGCSNGGYMTMEMILANPDYFAAAFPICEAFQDQYITDEQINSIKDMGIWFTYAKNDPTVDPTKCSEPTIKRLLAAGAKNVHVSEFEDVHDTSGRFTDEDGNPYQYSGHWSWIYFDNNECYDENGVNAWTWLGQQAKVAAVEDAKKDETSKGNQTTGTTTTSNKISSVKTGDNTSLAGYAMLFMAAAYGAIKLRRKEN</sequence>
<dbReference type="SUPFAM" id="SSF53474">
    <property type="entry name" value="alpha/beta-Hydrolases"/>
    <property type="match status" value="2"/>
</dbReference>
<dbReference type="GO" id="GO:0016787">
    <property type="term" value="F:hydrolase activity"/>
    <property type="evidence" value="ECO:0007669"/>
    <property type="project" value="InterPro"/>
</dbReference>
<proteinExistence type="predicted"/>
<evidence type="ECO:0000256" key="1">
    <source>
        <dbReference type="ARBA" id="ARBA00022729"/>
    </source>
</evidence>
<evidence type="ECO:0000313" key="7">
    <source>
        <dbReference type="Proteomes" id="UP001204814"/>
    </source>
</evidence>
<comment type="caution">
    <text evidence="6">The sequence shown here is derived from an EMBL/GenBank/DDBJ whole genome shotgun (WGS) entry which is preliminary data.</text>
</comment>
<dbReference type="PANTHER" id="PTHR43037:SF1">
    <property type="entry name" value="BLL1128 PROTEIN"/>
    <property type="match status" value="1"/>
</dbReference>
<dbReference type="InterPro" id="IPR041172">
    <property type="entry name" value="EstA_Ig-like_N"/>
</dbReference>
<feature type="domain" description="Phospholipase/carboxylesterase/thioesterase" evidence="4">
    <location>
        <begin position="603"/>
        <end position="799"/>
    </location>
</feature>
<keyword evidence="1 3" id="KW-0732">Signal</keyword>
<evidence type="ECO:0000259" key="5">
    <source>
        <dbReference type="Pfam" id="PF18435"/>
    </source>
</evidence>
<dbReference type="RefSeq" id="WP_117346482.1">
    <property type="nucleotide sequence ID" value="NZ_JAJDKX010000021.1"/>
</dbReference>
<feature type="region of interest" description="Disordered" evidence="2">
    <location>
        <begin position="849"/>
        <end position="874"/>
    </location>
</feature>
<feature type="signal peptide" evidence="3">
    <location>
        <begin position="1"/>
        <end position="26"/>
    </location>
</feature>
<feature type="chain" id="PRO_5042826914" evidence="3">
    <location>
        <begin position="27"/>
        <end position="904"/>
    </location>
</feature>
<reference evidence="6" key="1">
    <citation type="submission" date="2022-06" db="EMBL/GenBank/DDBJ databases">
        <title>Isolation of gut microbiota from human fecal samples.</title>
        <authorList>
            <person name="Pamer E.G."/>
            <person name="Barat B."/>
            <person name="Waligurski E."/>
            <person name="Medina S."/>
            <person name="Paddock L."/>
            <person name="Mostad J."/>
        </authorList>
    </citation>
    <scope>NUCLEOTIDE SEQUENCE</scope>
    <source>
        <strain evidence="6">DFI.6.24</strain>
    </source>
</reference>
<accession>A0AAP2XPB4</accession>
<evidence type="ECO:0000313" key="6">
    <source>
        <dbReference type="EMBL" id="MCQ5062297.1"/>
    </source>
</evidence>
<dbReference type="Gene3D" id="3.40.50.1820">
    <property type="entry name" value="alpha/beta hydrolase"/>
    <property type="match status" value="2"/>
</dbReference>
<dbReference type="InterPro" id="IPR029058">
    <property type="entry name" value="AB_hydrolase_fold"/>
</dbReference>